<dbReference type="InterPro" id="IPR003959">
    <property type="entry name" value="ATPase_AAA_core"/>
</dbReference>
<dbReference type="KEGG" id="agi:FSB73_04280"/>
<keyword evidence="3" id="KW-1185">Reference proteome</keyword>
<dbReference type="RefSeq" id="WP_146780268.1">
    <property type="nucleotide sequence ID" value="NZ_CP042434.1"/>
</dbReference>
<dbReference type="Pfam" id="PF13304">
    <property type="entry name" value="AAA_21"/>
    <property type="match status" value="1"/>
</dbReference>
<dbReference type="AlphaFoldDB" id="A0A5B8VI91"/>
<evidence type="ECO:0000259" key="1">
    <source>
        <dbReference type="Pfam" id="PF13304"/>
    </source>
</evidence>
<accession>A0A5B8VI91</accession>
<reference evidence="2 3" key="1">
    <citation type="journal article" date="2017" name="Int. J. Syst. Evol. Microbiol.">
        <title>Arachidicoccus ginsenosidivorans sp. nov., with ginsenoside-converting activity isolated from ginseng cultivating soil.</title>
        <authorList>
            <person name="Siddiqi M.Z."/>
            <person name="Aslam Z."/>
            <person name="Im W.T."/>
        </authorList>
    </citation>
    <scope>NUCLEOTIDE SEQUENCE [LARGE SCALE GENOMIC DNA]</scope>
    <source>
        <strain evidence="2 3">Gsoil 809</strain>
    </source>
</reference>
<sequence>MLIQIKVAGFRSIGKEVILSFMPVTTDKQYQENIFRIGSYTALNTLAIYGKNGSGKSSLFNAISCMQKMVLSSDGYKTRQCLPFAPFFWSDPDLALTEFEIIFIGGNQVKYRYGFCYNAVAVQREWLYRQEVNQLDEINLFERECDIIDANHNSFKDQEKQINKAIVATGSNNLFLTTCTNMKIEEAVVVLDWFGKQCKVVGEGELSTDVIKSLMHL</sequence>
<evidence type="ECO:0000313" key="2">
    <source>
        <dbReference type="EMBL" id="QEC71009.1"/>
    </source>
</evidence>
<dbReference type="InterPro" id="IPR027417">
    <property type="entry name" value="P-loop_NTPase"/>
</dbReference>
<dbReference type="GO" id="GO:0005524">
    <property type="term" value="F:ATP binding"/>
    <property type="evidence" value="ECO:0007669"/>
    <property type="project" value="InterPro"/>
</dbReference>
<name>A0A5B8VI91_9BACT</name>
<dbReference type="Gene3D" id="3.40.50.300">
    <property type="entry name" value="P-loop containing nucleotide triphosphate hydrolases"/>
    <property type="match status" value="1"/>
</dbReference>
<feature type="domain" description="ATPase AAA-type core" evidence="1">
    <location>
        <begin position="47"/>
        <end position="157"/>
    </location>
</feature>
<dbReference type="GO" id="GO:0016887">
    <property type="term" value="F:ATP hydrolysis activity"/>
    <property type="evidence" value="ECO:0007669"/>
    <property type="project" value="InterPro"/>
</dbReference>
<proteinExistence type="predicted"/>
<organism evidence="2 3">
    <name type="scientific">Arachidicoccus ginsenosidivorans</name>
    <dbReference type="NCBI Taxonomy" id="496057"/>
    <lineage>
        <taxon>Bacteria</taxon>
        <taxon>Pseudomonadati</taxon>
        <taxon>Bacteroidota</taxon>
        <taxon>Chitinophagia</taxon>
        <taxon>Chitinophagales</taxon>
        <taxon>Chitinophagaceae</taxon>
        <taxon>Arachidicoccus</taxon>
    </lineage>
</organism>
<dbReference type="OrthoDB" id="9809324at2"/>
<protein>
    <submittedName>
        <fullName evidence="2">AAA family ATPase</fullName>
    </submittedName>
</protein>
<gene>
    <name evidence="2" type="ORF">FSB73_04280</name>
</gene>
<dbReference type="Proteomes" id="UP000321291">
    <property type="component" value="Chromosome"/>
</dbReference>
<evidence type="ECO:0000313" key="3">
    <source>
        <dbReference type="Proteomes" id="UP000321291"/>
    </source>
</evidence>
<dbReference type="SUPFAM" id="SSF52540">
    <property type="entry name" value="P-loop containing nucleoside triphosphate hydrolases"/>
    <property type="match status" value="1"/>
</dbReference>
<dbReference type="EMBL" id="CP042434">
    <property type="protein sequence ID" value="QEC71009.1"/>
    <property type="molecule type" value="Genomic_DNA"/>
</dbReference>